<evidence type="ECO:0000313" key="5">
    <source>
        <dbReference type="Proteomes" id="UP000572635"/>
    </source>
</evidence>
<dbReference type="GO" id="GO:0016747">
    <property type="term" value="F:acyltransferase activity, transferring groups other than amino-acyl groups"/>
    <property type="evidence" value="ECO:0007669"/>
    <property type="project" value="InterPro"/>
</dbReference>
<dbReference type="PANTHER" id="PTHR43072">
    <property type="entry name" value="N-ACETYLTRANSFERASE"/>
    <property type="match status" value="1"/>
</dbReference>
<sequence length="215" mass="24056">MDARTGAAGVRLFAEEDRAELREVFRRAGEGESVAPFEGYEESVWLDPYMDAQPDSLFVAVRDGALVGYLTGCPDPSGVPTEKEHLARLIREERLLLKPAALRMMLRSAVDVLRAGRKGAPADFSDPRWPAHLHIRLVPEGRGVGLGRALMLHWQDRLRELGSPGCHLQVLHENTTAVAFFERMGFTRRGAPLPIPGYRDERGGRLHRQIMVWSP</sequence>
<dbReference type="RefSeq" id="WP_184391200.1">
    <property type="nucleotide sequence ID" value="NZ_BAAAJD010000031.1"/>
</dbReference>
<keyword evidence="1" id="KW-0808">Transferase</keyword>
<evidence type="ECO:0000259" key="3">
    <source>
        <dbReference type="PROSITE" id="PS51186"/>
    </source>
</evidence>
<protein>
    <submittedName>
        <fullName evidence="4">Ribosomal protein S18 acetylase RimI-like enzyme</fullName>
    </submittedName>
</protein>
<dbReference type="PANTHER" id="PTHR43072:SF51">
    <property type="entry name" value="ABC SUPERFAMILY TRANSPORT PROTEIN"/>
    <property type="match status" value="1"/>
</dbReference>
<dbReference type="AlphaFoldDB" id="A0A7W8VD05"/>
<keyword evidence="4" id="KW-0687">Ribonucleoprotein</keyword>
<dbReference type="Gene3D" id="3.40.630.30">
    <property type="match status" value="1"/>
</dbReference>
<proteinExistence type="predicted"/>
<reference evidence="4 5" key="1">
    <citation type="submission" date="2020-08" db="EMBL/GenBank/DDBJ databases">
        <title>Sequencing the genomes of 1000 actinobacteria strains.</title>
        <authorList>
            <person name="Klenk H.-P."/>
        </authorList>
    </citation>
    <scope>NUCLEOTIDE SEQUENCE [LARGE SCALE GENOMIC DNA]</scope>
    <source>
        <strain evidence="4 5">DSM 44551</strain>
    </source>
</reference>
<dbReference type="InterPro" id="IPR016181">
    <property type="entry name" value="Acyl_CoA_acyltransferase"/>
</dbReference>
<evidence type="ECO:0000256" key="2">
    <source>
        <dbReference type="ARBA" id="ARBA00023315"/>
    </source>
</evidence>
<dbReference type="InterPro" id="IPR000182">
    <property type="entry name" value="GNAT_dom"/>
</dbReference>
<keyword evidence="2" id="KW-0012">Acyltransferase</keyword>
<dbReference type="PROSITE" id="PS51186">
    <property type="entry name" value="GNAT"/>
    <property type="match status" value="1"/>
</dbReference>
<keyword evidence="5" id="KW-1185">Reference proteome</keyword>
<feature type="domain" description="N-acetyltransferase" evidence="3">
    <location>
        <begin position="8"/>
        <end position="215"/>
    </location>
</feature>
<evidence type="ECO:0000256" key="1">
    <source>
        <dbReference type="ARBA" id="ARBA00022679"/>
    </source>
</evidence>
<dbReference type="Proteomes" id="UP000572635">
    <property type="component" value="Unassembled WGS sequence"/>
</dbReference>
<dbReference type="GO" id="GO:0005840">
    <property type="term" value="C:ribosome"/>
    <property type="evidence" value="ECO:0007669"/>
    <property type="project" value="UniProtKB-KW"/>
</dbReference>
<keyword evidence="4" id="KW-0689">Ribosomal protein</keyword>
<organism evidence="4 5">
    <name type="scientific">Nocardiopsis composta</name>
    <dbReference type="NCBI Taxonomy" id="157465"/>
    <lineage>
        <taxon>Bacteria</taxon>
        <taxon>Bacillati</taxon>
        <taxon>Actinomycetota</taxon>
        <taxon>Actinomycetes</taxon>
        <taxon>Streptosporangiales</taxon>
        <taxon>Nocardiopsidaceae</taxon>
        <taxon>Nocardiopsis</taxon>
    </lineage>
</organism>
<gene>
    <name evidence="4" type="ORF">HDA36_001582</name>
</gene>
<dbReference type="EMBL" id="JACHDB010000001">
    <property type="protein sequence ID" value="MBB5431498.1"/>
    <property type="molecule type" value="Genomic_DNA"/>
</dbReference>
<name>A0A7W8VD05_9ACTN</name>
<evidence type="ECO:0000313" key="4">
    <source>
        <dbReference type="EMBL" id="MBB5431498.1"/>
    </source>
</evidence>
<comment type="caution">
    <text evidence="4">The sequence shown here is derived from an EMBL/GenBank/DDBJ whole genome shotgun (WGS) entry which is preliminary data.</text>
</comment>
<dbReference type="SUPFAM" id="SSF55729">
    <property type="entry name" value="Acyl-CoA N-acyltransferases (Nat)"/>
    <property type="match status" value="1"/>
</dbReference>
<accession>A0A7W8VD05</accession>
<dbReference type="Pfam" id="PF13508">
    <property type="entry name" value="Acetyltransf_7"/>
    <property type="match status" value="1"/>
</dbReference>